<dbReference type="NCBIfam" id="TIGR03392">
    <property type="entry name" value="FeS_syn_CsdA"/>
    <property type="match status" value="1"/>
</dbReference>
<evidence type="ECO:0000313" key="10">
    <source>
        <dbReference type="Proteomes" id="UP000029986"/>
    </source>
</evidence>
<keyword evidence="4" id="KW-0808">Transferase</keyword>
<comment type="similarity">
    <text evidence="2">Belongs to the class-V pyridoxal-phosphate-dependent aminotransferase family. Csd subfamily.</text>
</comment>
<dbReference type="CDD" id="cd06453">
    <property type="entry name" value="SufS_like"/>
    <property type="match status" value="1"/>
</dbReference>
<accession>A0A097R875</accession>
<comment type="catalytic activity">
    <reaction evidence="6">
        <text>(sulfur carrier)-H + L-cysteine = (sulfur carrier)-SH + L-alanine</text>
        <dbReference type="Rhea" id="RHEA:43892"/>
        <dbReference type="Rhea" id="RHEA-COMP:14737"/>
        <dbReference type="Rhea" id="RHEA-COMP:14739"/>
        <dbReference type="ChEBI" id="CHEBI:29917"/>
        <dbReference type="ChEBI" id="CHEBI:35235"/>
        <dbReference type="ChEBI" id="CHEBI:57972"/>
        <dbReference type="ChEBI" id="CHEBI:64428"/>
        <dbReference type="EC" id="2.8.1.7"/>
    </reaction>
</comment>
<dbReference type="Gene3D" id="3.40.640.10">
    <property type="entry name" value="Type I PLP-dependent aspartate aminotransferase-like (Major domain)"/>
    <property type="match status" value="1"/>
</dbReference>
<sequence length="410" mass="44124">MTSFDYSAFRGHFPALSATDNEQHAVYLDSAATALKPQVLVEATQAYYAGSAATVHRSQHQAALRLTQRYESARQQVAQLLHAHSTDSIVWTKGTTEAINLVAQSYLRPILQAGDEILVSEAEHHANLIPWLMVAEQCGANVVKLPVNQHGLPDLEQLPALLTSRTKMMALGQMSNVTGGCPDLRYALELAHQNGTPVMIDGAQGVVHHPLNVANLDVDFYAFSAHKMYGPTGLGVLYGKPEYLAQMHAWQGGGKMLTKAGFDGFIEQAIPHRFEAGTPNIAGVIGFSAVLEWLGNFDLAAAEAYCVSLAEQAEQQLSQIKGFISYRAPKSALLAFNIAGIHHSDLVALVAEQGVALRAGQHCAQPLIQALGITGSLRASFAPYNCPEDVTALVKAVNYALSILNDEDFA</sequence>
<protein>
    <recommendedName>
        <fullName evidence="3">cysteine desulfurase</fullName>
        <ecNumber evidence="3">2.8.1.7</ecNumber>
    </recommendedName>
</protein>
<dbReference type="PANTHER" id="PTHR43586">
    <property type="entry name" value="CYSTEINE DESULFURASE"/>
    <property type="match status" value="1"/>
</dbReference>
<gene>
    <name evidence="9" type="ORF">AT03_17550</name>
</gene>
<dbReference type="InterPro" id="IPR000192">
    <property type="entry name" value="Aminotrans_V_dom"/>
</dbReference>
<keyword evidence="5" id="KW-0663">Pyridoxal phosphate</keyword>
<evidence type="ECO:0000256" key="4">
    <source>
        <dbReference type="ARBA" id="ARBA00022679"/>
    </source>
</evidence>
<dbReference type="AlphaFoldDB" id="A0A097R875"/>
<dbReference type="InterPro" id="IPR020578">
    <property type="entry name" value="Aminotrans_V_PyrdxlP_BS"/>
</dbReference>
<dbReference type="InterPro" id="IPR015422">
    <property type="entry name" value="PyrdxlP-dep_Trfase_small"/>
</dbReference>
<dbReference type="GO" id="GO:0030170">
    <property type="term" value="F:pyridoxal phosphate binding"/>
    <property type="evidence" value="ECO:0007669"/>
    <property type="project" value="InterPro"/>
</dbReference>
<dbReference type="InterPro" id="IPR022471">
    <property type="entry name" value="Cys_desulphurase_CdsA"/>
</dbReference>
<evidence type="ECO:0000313" key="9">
    <source>
        <dbReference type="EMBL" id="AIU74951.1"/>
    </source>
</evidence>
<reference evidence="9 10" key="1">
    <citation type="journal article" date="2014" name="Gut Pathog.">
        <title>Gene clusters of Hafnia alvei strain FB1 important in survival and pathogenesis: a draft genome perspective.</title>
        <authorList>
            <person name="Tan J.Y."/>
            <person name="Yin W.F."/>
            <person name="Chan K.G."/>
        </authorList>
    </citation>
    <scope>NUCLEOTIDE SEQUENCE [LARGE SCALE GENOMIC DNA]</scope>
    <source>
        <strain evidence="9 10">FB1</strain>
    </source>
</reference>
<dbReference type="EC" id="2.8.1.7" evidence="3"/>
<dbReference type="EMBL" id="CP009706">
    <property type="protein sequence ID" value="AIU74951.1"/>
    <property type="molecule type" value="Genomic_DNA"/>
</dbReference>
<evidence type="ECO:0000259" key="8">
    <source>
        <dbReference type="Pfam" id="PF00266"/>
    </source>
</evidence>
<dbReference type="PATRIC" id="fig|1453496.5.peg.3608"/>
<dbReference type="InterPro" id="IPR015421">
    <property type="entry name" value="PyrdxlP-dep_Trfase_major"/>
</dbReference>
<evidence type="ECO:0000256" key="2">
    <source>
        <dbReference type="ARBA" id="ARBA00010447"/>
    </source>
</evidence>
<dbReference type="HOGENOM" id="CLU_003433_2_3_6"/>
<evidence type="ECO:0000256" key="5">
    <source>
        <dbReference type="ARBA" id="ARBA00022898"/>
    </source>
</evidence>
<dbReference type="GO" id="GO:0016226">
    <property type="term" value="P:iron-sulfur cluster assembly"/>
    <property type="evidence" value="ECO:0007669"/>
    <property type="project" value="InterPro"/>
</dbReference>
<evidence type="ECO:0000256" key="3">
    <source>
        <dbReference type="ARBA" id="ARBA00012239"/>
    </source>
</evidence>
<dbReference type="GO" id="GO:0031071">
    <property type="term" value="F:cysteine desulfurase activity"/>
    <property type="evidence" value="ECO:0007669"/>
    <property type="project" value="UniProtKB-EC"/>
</dbReference>
<evidence type="ECO:0000256" key="6">
    <source>
        <dbReference type="ARBA" id="ARBA00050776"/>
    </source>
</evidence>
<dbReference type="eggNOG" id="COG0520">
    <property type="taxonomic scope" value="Bacteria"/>
</dbReference>
<proteinExistence type="inferred from homology"/>
<dbReference type="Pfam" id="PF00266">
    <property type="entry name" value="Aminotran_5"/>
    <property type="match status" value="1"/>
</dbReference>
<dbReference type="InterPro" id="IPR015424">
    <property type="entry name" value="PyrdxlP-dep_Trfase"/>
</dbReference>
<dbReference type="KEGG" id="hav:AT03_17550"/>
<comment type="cofactor">
    <cofactor evidence="1 7">
        <name>pyridoxal 5'-phosphate</name>
        <dbReference type="ChEBI" id="CHEBI:597326"/>
    </cofactor>
</comment>
<dbReference type="Gene3D" id="3.90.1150.10">
    <property type="entry name" value="Aspartate Aminotransferase, domain 1"/>
    <property type="match status" value="1"/>
</dbReference>
<evidence type="ECO:0000256" key="7">
    <source>
        <dbReference type="RuleBase" id="RU004504"/>
    </source>
</evidence>
<dbReference type="PROSITE" id="PS00595">
    <property type="entry name" value="AA_TRANSFER_CLASS_5"/>
    <property type="match status" value="1"/>
</dbReference>
<organism evidence="9 10">
    <name type="scientific">Hafnia alvei FB1</name>
    <dbReference type="NCBI Taxonomy" id="1453496"/>
    <lineage>
        <taxon>Bacteria</taxon>
        <taxon>Pseudomonadati</taxon>
        <taxon>Pseudomonadota</taxon>
        <taxon>Gammaproteobacteria</taxon>
        <taxon>Enterobacterales</taxon>
        <taxon>Hafniaceae</taxon>
        <taxon>Hafnia</taxon>
    </lineage>
</organism>
<name>A0A097R875_HAFAL</name>
<dbReference type="Proteomes" id="UP000029986">
    <property type="component" value="Chromosome"/>
</dbReference>
<keyword evidence="10" id="KW-1185">Reference proteome</keyword>
<dbReference type="PANTHER" id="PTHR43586:SF8">
    <property type="entry name" value="CYSTEINE DESULFURASE 1, CHLOROPLASTIC"/>
    <property type="match status" value="1"/>
</dbReference>
<dbReference type="OrthoDB" id="9808002at2"/>
<evidence type="ECO:0000256" key="1">
    <source>
        <dbReference type="ARBA" id="ARBA00001933"/>
    </source>
</evidence>
<feature type="domain" description="Aminotransferase class V" evidence="8">
    <location>
        <begin position="26"/>
        <end position="393"/>
    </location>
</feature>
<dbReference type="SUPFAM" id="SSF53383">
    <property type="entry name" value="PLP-dependent transferases"/>
    <property type="match status" value="1"/>
</dbReference>
<dbReference type="RefSeq" id="WP_025800241.1">
    <property type="nucleotide sequence ID" value="NZ_CP009706.1"/>
</dbReference>
<dbReference type="NCBIfam" id="NF008126">
    <property type="entry name" value="PRK10874.1"/>
    <property type="match status" value="1"/>
</dbReference>
<dbReference type="InterPro" id="IPR010970">
    <property type="entry name" value="Cys_dSase_SufS"/>
</dbReference>
<dbReference type="GO" id="GO:0006534">
    <property type="term" value="P:cysteine metabolic process"/>
    <property type="evidence" value="ECO:0007669"/>
    <property type="project" value="InterPro"/>
</dbReference>